<protein>
    <submittedName>
        <fullName evidence="1">DUF2653 family protein</fullName>
    </submittedName>
</protein>
<comment type="caution">
    <text evidence="1">The sequence shown here is derived from an EMBL/GenBank/DDBJ whole genome shotgun (WGS) entry which is preliminary data.</text>
</comment>
<dbReference type="InterPro" id="IPR020516">
    <property type="entry name" value="Uncharacterised_YxcD"/>
</dbReference>
<name>A0ABU4G2S1_9BACL</name>
<accession>A0ABU4G2S1</accession>
<dbReference type="Proteomes" id="UP001280629">
    <property type="component" value="Unassembled WGS sequence"/>
</dbReference>
<proteinExistence type="predicted"/>
<gene>
    <name evidence="1" type="ORF">QT716_14715</name>
</gene>
<dbReference type="Pfam" id="PF10850">
    <property type="entry name" value="DUF2653"/>
    <property type="match status" value="1"/>
</dbReference>
<reference evidence="1 2" key="1">
    <citation type="submission" date="2023-06" db="EMBL/GenBank/DDBJ databases">
        <title>Sporosarcina sp. nov., isolated from Korean traditional fermented seafood 'Jeotgal'.</title>
        <authorList>
            <person name="Yang A.-I."/>
            <person name="Shin N.-R."/>
        </authorList>
    </citation>
    <scope>NUCLEOTIDE SEQUENCE [LARGE SCALE GENOMIC DNA]</scope>
    <source>
        <strain evidence="1 2">KCTC3840</strain>
    </source>
</reference>
<evidence type="ECO:0000313" key="2">
    <source>
        <dbReference type="Proteomes" id="UP001280629"/>
    </source>
</evidence>
<sequence>MAELMIEEQDIVNAICLFQAKNKSVLPEQVEVELCYEDDEGFFAEVFVNNDKIIMNTFDMTQALRMWIEEQLHRDPYATGIKLLLDDEQGIIAALV</sequence>
<dbReference type="EMBL" id="JAUBDH010000012">
    <property type="protein sequence ID" value="MDW0111274.1"/>
    <property type="molecule type" value="Genomic_DNA"/>
</dbReference>
<organism evidence="1 2">
    <name type="scientific">Sporosarcina aquimarina</name>
    <dbReference type="NCBI Taxonomy" id="114975"/>
    <lineage>
        <taxon>Bacteria</taxon>
        <taxon>Bacillati</taxon>
        <taxon>Bacillota</taxon>
        <taxon>Bacilli</taxon>
        <taxon>Bacillales</taxon>
        <taxon>Caryophanaceae</taxon>
        <taxon>Sporosarcina</taxon>
    </lineage>
</organism>
<evidence type="ECO:0000313" key="1">
    <source>
        <dbReference type="EMBL" id="MDW0111274.1"/>
    </source>
</evidence>
<keyword evidence="2" id="KW-1185">Reference proteome</keyword>